<proteinExistence type="predicted"/>
<dbReference type="OrthoDB" id="5422628at2759"/>
<keyword evidence="3" id="KW-1185">Reference proteome</keyword>
<evidence type="ECO:0000313" key="3">
    <source>
        <dbReference type="Proteomes" id="UP000256645"/>
    </source>
</evidence>
<evidence type="ECO:0000313" key="2">
    <source>
        <dbReference type="EMBL" id="RDW82559.1"/>
    </source>
</evidence>
<comment type="caution">
    <text evidence="2">The sequence shown here is derived from an EMBL/GenBank/DDBJ whole genome shotgun (WGS) entry which is preliminary data.</text>
</comment>
<dbReference type="STRING" id="1849047.A0A3D8S8A7"/>
<accession>A0A3D8S8A7</accession>
<feature type="compositionally biased region" description="Pro residues" evidence="1">
    <location>
        <begin position="1009"/>
        <end position="1019"/>
    </location>
</feature>
<dbReference type="Proteomes" id="UP000256645">
    <property type="component" value="Unassembled WGS sequence"/>
</dbReference>
<dbReference type="AlphaFoldDB" id="A0A3D8S8A7"/>
<organism evidence="2 3">
    <name type="scientific">Coleophoma cylindrospora</name>
    <dbReference type="NCBI Taxonomy" id="1849047"/>
    <lineage>
        <taxon>Eukaryota</taxon>
        <taxon>Fungi</taxon>
        <taxon>Dikarya</taxon>
        <taxon>Ascomycota</taxon>
        <taxon>Pezizomycotina</taxon>
        <taxon>Leotiomycetes</taxon>
        <taxon>Helotiales</taxon>
        <taxon>Dermateaceae</taxon>
        <taxon>Coleophoma</taxon>
    </lineage>
</organism>
<feature type="compositionally biased region" description="Basic and acidic residues" evidence="1">
    <location>
        <begin position="1074"/>
        <end position="1102"/>
    </location>
</feature>
<feature type="region of interest" description="Disordered" evidence="1">
    <location>
        <begin position="1074"/>
        <end position="1146"/>
    </location>
</feature>
<gene>
    <name evidence="2" type="ORF">BP6252_03671</name>
</gene>
<protein>
    <submittedName>
        <fullName evidence="2">Uncharacterized protein</fullName>
    </submittedName>
</protein>
<feature type="compositionally biased region" description="Basic and acidic residues" evidence="1">
    <location>
        <begin position="879"/>
        <end position="888"/>
    </location>
</feature>
<evidence type="ECO:0000256" key="1">
    <source>
        <dbReference type="SAM" id="MobiDB-lite"/>
    </source>
</evidence>
<dbReference type="EMBL" id="PDLM01000003">
    <property type="protein sequence ID" value="RDW82559.1"/>
    <property type="molecule type" value="Genomic_DNA"/>
</dbReference>
<feature type="region of interest" description="Disordered" evidence="1">
    <location>
        <begin position="869"/>
        <end position="888"/>
    </location>
</feature>
<feature type="region of interest" description="Disordered" evidence="1">
    <location>
        <begin position="980"/>
        <end position="1026"/>
    </location>
</feature>
<reference evidence="2 3" key="1">
    <citation type="journal article" date="2018" name="IMA Fungus">
        <title>IMA Genome-F 9: Draft genome sequence of Annulohypoxylon stygium, Aspergillus mulundensis, Berkeleyomyces basicola (syn. Thielaviopsis basicola), Ceratocystis smalleyi, two Cercospora beticola strains, Coleophoma cylindrospora, Fusarium fracticaudum, Phialophora cf. hyalina, and Morchella septimelata.</title>
        <authorList>
            <person name="Wingfield B.D."/>
            <person name="Bills G.F."/>
            <person name="Dong Y."/>
            <person name="Huang W."/>
            <person name="Nel W.J."/>
            <person name="Swalarsk-Parry B.S."/>
            <person name="Vaghefi N."/>
            <person name="Wilken P.M."/>
            <person name="An Z."/>
            <person name="de Beer Z.W."/>
            <person name="De Vos L."/>
            <person name="Chen L."/>
            <person name="Duong T.A."/>
            <person name="Gao Y."/>
            <person name="Hammerbacher A."/>
            <person name="Kikkert J.R."/>
            <person name="Li Y."/>
            <person name="Li H."/>
            <person name="Li K."/>
            <person name="Li Q."/>
            <person name="Liu X."/>
            <person name="Ma X."/>
            <person name="Naidoo K."/>
            <person name="Pethybridge S.J."/>
            <person name="Sun J."/>
            <person name="Steenkamp E.T."/>
            <person name="van der Nest M.A."/>
            <person name="van Wyk S."/>
            <person name="Wingfield M.J."/>
            <person name="Xiong C."/>
            <person name="Yue Q."/>
            <person name="Zhang X."/>
        </authorList>
    </citation>
    <scope>NUCLEOTIDE SEQUENCE [LARGE SCALE GENOMIC DNA]</scope>
    <source>
        <strain evidence="2 3">BP6252</strain>
    </source>
</reference>
<sequence length="1146" mass="130580">MSAGSSSNSKTEARLENEAFQKALARIESALQQSYNDSEQSNEYQKLLEAIKKTALADDESQKTVPLFKGHEQPAPNQRLQEVINYLADEDEHRGIDFNERCEQIHEYLQDLAEKRTSRHERGEKCYDYDENLHREAMAMYDTHRLWSAGDQPRSQFPVIFVDLPPKPAQGTAATSPTTRLIDPAEKFTQMWEDYDLDIKTGANHATYVRTFNSQLARATAKTKDDTLYELENQAYAAAIADASIIPVTMQQYEEMARSCVKTKARQRGTQRAALELALNTLCRNSEQDRREDRFRTLELARPWRAPKQQTPVAKALCPTERPLELDTFHFTKIMLDWRRSMQWDYSLSRTQEDRLTIFNDLVSPPNFHGPCILPLDREDIDIDTAINQRRVDYLELFNKIEKAAKSDDPAVPLSREFLKRIYLFIGLGAMNDWTGFNANLDNQEDISEEKTARRCMENINDLVVHDFGQEHINLLEELCKPAHTASWVHYKLKKDSLEYIESFSTVGQGFADFVMDREYELPRSNEDLLSDFVESRGFAPDHLGRDGQSMDDSQQDITGIEGEDILCFLSSHGSICYGDDRMVSRSSDVSWFPENIYLVTQAEVEEAKAVCRPHMVLGQPCDWHRIGDRLDFFYHLAYRFGLEIWRLGEPQNRGRNLLREFELKMAEINCGTDADDLYNTQRRKVWAKGNDFEQPERPLSLRAIARELDQIAPDLTKEAGVDRTHATLSCQARMIQMQIIEEANNNWDLVFPEKDEVWSFAASRLSRTRSPSYVKPSPKEAAKVQKLIDSDRTTIQHLQDQKTRSPETWCRGKYNQLLTLQKQIVDDEDYLGKAKPKPRQFFSMFRWPVEVQIPAQQLSIISSGPIVDEKPAPTTQPDHNHDHAADARRPREIHVGQGQPPHFPFGETPFQQAWQSFRMERELRNSKVYPRLMCLQVPVLRLLDPDFMPRDPHGNLINSAGYLVDEHMNLINEAGQHVDLDGNRVGTPIQAPTTPPSSPSGSGSCTPPTDPYALPPLPKGWKPRSVDSSVAWRDAVRKIYEDKDLFAAVGPGSVAYDLNVFGPEGNALIAAWKEEEKRRDGETRRGQKRRAENELGGDPKRGSTGMSVVEVTREELEAAATNSGTRNTRAVGGNGMRVTDGGAVP</sequence>
<name>A0A3D8S8A7_9HELO</name>